<dbReference type="PANTHER" id="PTHR43798">
    <property type="entry name" value="MONOACYLGLYCEROL LIPASE"/>
    <property type="match status" value="1"/>
</dbReference>
<dbReference type="EMBL" id="JACHCC010000007">
    <property type="protein sequence ID" value="MBB6500692.1"/>
    <property type="molecule type" value="Genomic_DNA"/>
</dbReference>
<dbReference type="Proteomes" id="UP000521017">
    <property type="component" value="Unassembled WGS sequence"/>
</dbReference>
<accession>A0A7X0J5F3</accession>
<reference evidence="3 4" key="1">
    <citation type="submission" date="2020-08" db="EMBL/GenBank/DDBJ databases">
        <title>Genomic Encyclopedia of Type Strains, Phase IV (KMG-V): Genome sequencing to study the core and pangenomes of soil and plant-associated prokaryotes.</title>
        <authorList>
            <person name="Whitman W."/>
        </authorList>
    </citation>
    <scope>NUCLEOTIDE SEQUENCE [LARGE SCALE GENOMIC DNA]</scope>
    <source>
        <strain evidence="3 4">M2T3</strain>
    </source>
</reference>
<evidence type="ECO:0000313" key="3">
    <source>
        <dbReference type="EMBL" id="MBB6500692.1"/>
    </source>
</evidence>
<evidence type="ECO:0000256" key="1">
    <source>
        <dbReference type="SAM" id="SignalP"/>
    </source>
</evidence>
<evidence type="ECO:0000313" key="4">
    <source>
        <dbReference type="Proteomes" id="UP000521017"/>
    </source>
</evidence>
<protein>
    <submittedName>
        <fullName evidence="3">Pimeloyl-ACP methyl ester carboxylesterase</fullName>
    </submittedName>
</protein>
<dbReference type="PANTHER" id="PTHR43798:SF33">
    <property type="entry name" value="HYDROLASE, PUTATIVE (AFU_ORTHOLOGUE AFUA_2G14860)-RELATED"/>
    <property type="match status" value="1"/>
</dbReference>
<feature type="signal peptide" evidence="1">
    <location>
        <begin position="1"/>
        <end position="21"/>
    </location>
</feature>
<dbReference type="GO" id="GO:0016020">
    <property type="term" value="C:membrane"/>
    <property type="evidence" value="ECO:0007669"/>
    <property type="project" value="TreeGrafter"/>
</dbReference>
<sequence>MKSIILLICLMTITERTSVFAQYDRNSDTTNLEKLYQQAKSAYLEFENIHGGYVQTNNVLMHYLTWGNPSDTPLIWAHGSFSHSYELAKLAKTLTDGGYYLIAVDYYGHGQTPIPAHEVSLYHSADDILVLMDSLKINKAVIGGFSRGGYIAAAFYQSYPQRVKGLILEDGGSVAFNSFNHSMSDEILQKKLSSIVPSAEADSLYNKSYDSEMEAYLSLYDKSIGGTQPELLNIIKKRGNHWITYQGLANFFSMENEKQFRDLVLKPNKSPLYGTSITMVQPKIIFRNLTVPMLILDPVSANDPIPFEKENVALTNQFPHLITRVEYPGVEHNVHYAQPDKFCQDLIRFLADVKRKGLH</sequence>
<dbReference type="InterPro" id="IPR029058">
    <property type="entry name" value="AB_hydrolase_fold"/>
</dbReference>
<dbReference type="Gene3D" id="3.40.50.1820">
    <property type="entry name" value="alpha/beta hydrolase"/>
    <property type="match status" value="1"/>
</dbReference>
<dbReference type="AlphaFoldDB" id="A0A7X0J5F3"/>
<proteinExistence type="predicted"/>
<comment type="caution">
    <text evidence="3">The sequence shown here is derived from an EMBL/GenBank/DDBJ whole genome shotgun (WGS) entry which is preliminary data.</text>
</comment>
<feature type="chain" id="PRO_5030518232" evidence="1">
    <location>
        <begin position="22"/>
        <end position="359"/>
    </location>
</feature>
<keyword evidence="1" id="KW-0732">Signal</keyword>
<gene>
    <name evidence="3" type="ORF">HDF25_002851</name>
</gene>
<feature type="domain" description="AB hydrolase-1" evidence="2">
    <location>
        <begin position="73"/>
        <end position="177"/>
    </location>
</feature>
<dbReference type="Pfam" id="PF00561">
    <property type="entry name" value="Abhydrolase_1"/>
    <property type="match status" value="1"/>
</dbReference>
<dbReference type="InterPro" id="IPR000073">
    <property type="entry name" value="AB_hydrolase_1"/>
</dbReference>
<dbReference type="SUPFAM" id="SSF53474">
    <property type="entry name" value="alpha/beta-Hydrolases"/>
    <property type="match status" value="1"/>
</dbReference>
<name>A0A7X0J5F3_9SPHI</name>
<organism evidence="3 4">
    <name type="scientific">Pedobacter cryoconitis</name>
    <dbReference type="NCBI Taxonomy" id="188932"/>
    <lineage>
        <taxon>Bacteria</taxon>
        <taxon>Pseudomonadati</taxon>
        <taxon>Bacteroidota</taxon>
        <taxon>Sphingobacteriia</taxon>
        <taxon>Sphingobacteriales</taxon>
        <taxon>Sphingobacteriaceae</taxon>
        <taxon>Pedobacter</taxon>
    </lineage>
</organism>
<dbReference type="RefSeq" id="WP_184625734.1">
    <property type="nucleotide sequence ID" value="NZ_JACHCC010000007.1"/>
</dbReference>
<dbReference type="InterPro" id="IPR050266">
    <property type="entry name" value="AB_hydrolase_sf"/>
</dbReference>
<evidence type="ECO:0000259" key="2">
    <source>
        <dbReference type="Pfam" id="PF00561"/>
    </source>
</evidence>